<dbReference type="RefSeq" id="WP_115610486.1">
    <property type="nucleotide sequence ID" value="NZ_JBHLZC010000001.1"/>
</dbReference>
<proteinExistence type="predicted"/>
<keyword evidence="5" id="KW-1185">Reference proteome</keyword>
<evidence type="ECO:0000256" key="1">
    <source>
        <dbReference type="SAM" id="MobiDB-lite"/>
    </source>
</evidence>
<evidence type="ECO:0000259" key="3">
    <source>
        <dbReference type="Pfam" id="PF03413"/>
    </source>
</evidence>
<name>A0A381DXB7_9GAMM</name>
<feature type="signal peptide" evidence="2">
    <location>
        <begin position="1"/>
        <end position="22"/>
    </location>
</feature>
<dbReference type="EMBL" id="UFUW01000001">
    <property type="protein sequence ID" value="SUX17864.1"/>
    <property type="molecule type" value="Genomic_DNA"/>
</dbReference>
<sequence>MKKTILAPLGLAILLASGVAAAKGDNDHGRHRGPGPHGPHRELFQALQQSKISAAQAVAIAEKESGARADNIELEMKRGRPVYDIDLRDDKQEHEFRIDATNGEIIKRESEYEKNMPRYATVTLSQAIETAEKEVGAKVIDAELEGRRQGLVYEVKLLAADGGRYFAEISADDGKILRGSKPIVPPNAADAAEVLQQEEQAAPPLPPPPPAPAGQDGAPPSDAPAKS</sequence>
<reference evidence="4 5" key="1">
    <citation type="submission" date="2018-06" db="EMBL/GenBank/DDBJ databases">
        <authorList>
            <consortium name="Pathogen Informatics"/>
            <person name="Doyle S."/>
        </authorList>
    </citation>
    <scope>NUCLEOTIDE SEQUENCE [LARGE SCALE GENOMIC DNA]</scope>
    <source>
        <strain evidence="4 5">NCTC13294</strain>
    </source>
</reference>
<dbReference type="Gene3D" id="3.10.450.40">
    <property type="match status" value="2"/>
</dbReference>
<feature type="compositionally biased region" description="Low complexity" evidence="1">
    <location>
        <begin position="213"/>
        <end position="227"/>
    </location>
</feature>
<evidence type="ECO:0000256" key="2">
    <source>
        <dbReference type="SAM" id="SignalP"/>
    </source>
</evidence>
<feature type="region of interest" description="Disordered" evidence="1">
    <location>
        <begin position="187"/>
        <end position="227"/>
    </location>
</feature>
<feature type="chain" id="PRO_5017028984" evidence="2">
    <location>
        <begin position="23"/>
        <end position="227"/>
    </location>
</feature>
<organism evidence="4 5">
    <name type="scientific">Cardiobacterium valvarum</name>
    <dbReference type="NCBI Taxonomy" id="194702"/>
    <lineage>
        <taxon>Bacteria</taxon>
        <taxon>Pseudomonadati</taxon>
        <taxon>Pseudomonadota</taxon>
        <taxon>Gammaproteobacteria</taxon>
        <taxon>Cardiobacteriales</taxon>
        <taxon>Cardiobacteriaceae</taxon>
        <taxon>Cardiobacterium</taxon>
    </lineage>
</organism>
<feature type="domain" description="PepSY" evidence="3">
    <location>
        <begin position="51"/>
        <end position="109"/>
    </location>
</feature>
<dbReference type="AlphaFoldDB" id="A0A381DXB7"/>
<feature type="compositionally biased region" description="Low complexity" evidence="1">
    <location>
        <begin position="188"/>
        <end position="202"/>
    </location>
</feature>
<dbReference type="Pfam" id="PF03413">
    <property type="entry name" value="PepSY"/>
    <property type="match status" value="2"/>
</dbReference>
<dbReference type="Proteomes" id="UP000254572">
    <property type="component" value="Unassembled WGS sequence"/>
</dbReference>
<protein>
    <submittedName>
        <fullName evidence="4">Peptidase propeptide and YPEB domain</fullName>
    </submittedName>
</protein>
<evidence type="ECO:0000313" key="5">
    <source>
        <dbReference type="Proteomes" id="UP000254572"/>
    </source>
</evidence>
<gene>
    <name evidence="4" type="ORF">NCTC13294_00145</name>
</gene>
<dbReference type="InterPro" id="IPR025711">
    <property type="entry name" value="PepSY"/>
</dbReference>
<evidence type="ECO:0000313" key="4">
    <source>
        <dbReference type="EMBL" id="SUX17864.1"/>
    </source>
</evidence>
<keyword evidence="2" id="KW-0732">Signal</keyword>
<dbReference type="OrthoDB" id="6658259at2"/>
<accession>A0A381DXB7</accession>
<feature type="domain" description="PepSY" evidence="3">
    <location>
        <begin position="122"/>
        <end position="178"/>
    </location>
</feature>
<feature type="compositionally biased region" description="Pro residues" evidence="1">
    <location>
        <begin position="203"/>
        <end position="212"/>
    </location>
</feature>